<dbReference type="STRING" id="1121022.GCA_000376105_02911"/>
<keyword evidence="2" id="KW-0285">Flavoprotein</keyword>
<feature type="binding site" evidence="2">
    <location>
        <position position="342"/>
    </location>
    <ligand>
        <name>FAD</name>
        <dbReference type="ChEBI" id="CHEBI:57692"/>
    </ligand>
</feature>
<dbReference type="AlphaFoldDB" id="V4PFF2"/>
<dbReference type="InterPro" id="IPR033856">
    <property type="entry name" value="Trp_halogen"/>
</dbReference>
<dbReference type="PATRIC" id="fig|1121022.4.peg.1525"/>
<evidence type="ECO:0000313" key="4">
    <source>
        <dbReference type="Proteomes" id="UP000017837"/>
    </source>
</evidence>
<dbReference type="RefSeq" id="WP_018082577.1">
    <property type="nucleotide sequence ID" value="NZ_AQWM01000015.1"/>
</dbReference>
<dbReference type="SUPFAM" id="SSF51905">
    <property type="entry name" value="FAD/NAD(P)-binding domain"/>
    <property type="match status" value="1"/>
</dbReference>
<feature type="binding site" evidence="2">
    <location>
        <position position="88"/>
    </location>
    <ligand>
        <name>7-chloro-L-tryptophan</name>
        <dbReference type="ChEBI" id="CHEBI:58713"/>
    </ligand>
</feature>
<evidence type="ECO:0000256" key="2">
    <source>
        <dbReference type="PIRSR" id="PIRSR011396-2"/>
    </source>
</evidence>
<feature type="binding site" evidence="2">
    <location>
        <position position="355"/>
    </location>
    <ligand>
        <name>FAD</name>
        <dbReference type="ChEBI" id="CHEBI:57692"/>
    </ligand>
</feature>
<dbReference type="Proteomes" id="UP000017837">
    <property type="component" value="Unassembled WGS sequence"/>
</dbReference>
<dbReference type="InterPro" id="IPR006905">
    <property type="entry name" value="Flavin_halogenase"/>
</dbReference>
<accession>V4PFF2</accession>
<evidence type="ECO:0000256" key="1">
    <source>
        <dbReference type="PIRSR" id="PIRSR011396-1"/>
    </source>
</evidence>
<sequence length="500" mass="55693">MHNPSTSTQASYAQQRIVIVGGGTAGWMSAALISKVTGGALGSLTLVESEQIGTIGVGEATIPYILDFNRLLGIDEADFMRETKATFKLGIEFRDWTRLDHSYIHPFGTIGAPIGRTAFQHHLTRRRLAGHNETFEDYSLTCMAARHNRFAHPKRDGSVLSTLGYAYHFDAGLYAAYLRRFAEARGVVRSEGKIKHIEQNPDTGFITRLELENGASIEGDLFIDCSGLSALLIEKTLKSGFIDWSAFLPCDSAAFVPSARSEPFTPYTRSTARSAGWQWRIPLAHRTGNGHVFASPFMSDDEAAGTLLANLDGEALAEPRFVRFKTGRRKTFWNKNVIAIGLSGGFLEPLESTSIHLIHSGLIKLLDLWPDTHFNPLTAEQYNRAVAAEYDAIRDFLILHYKATERDDSAFWRYCRTMEIPDSLTYKLDQFRATSRIVLTRGDLFQASSWLAVMLGQNIIPTDYDPMARLVSEAVADQHFNTMRDTIRGAVLEIPPYTPA</sequence>
<reference evidence="3 4" key="1">
    <citation type="journal article" date="2014" name="Nature">
        <title>Sequential evolution of bacterial morphology by co-option of a developmental regulator.</title>
        <authorList>
            <person name="Jiang C."/>
            <person name="Brown P.J."/>
            <person name="Ducret A."/>
            <person name="Brun Y.V."/>
        </authorList>
    </citation>
    <scope>NUCLEOTIDE SEQUENCE [LARGE SCALE GENOMIC DNA]</scope>
    <source>
        <strain evidence="3 4">DSM 16100</strain>
    </source>
</reference>
<comment type="caution">
    <text evidence="3">The sequence shown here is derived from an EMBL/GenBank/DDBJ whole genome shotgun (WGS) entry which is preliminary data.</text>
</comment>
<dbReference type="EMBL" id="AWGB01000011">
    <property type="protein sequence ID" value="ESQ92677.1"/>
    <property type="molecule type" value="Genomic_DNA"/>
</dbReference>
<dbReference type="InterPro" id="IPR050816">
    <property type="entry name" value="Flavin-dep_Halogenase_NPB"/>
</dbReference>
<dbReference type="GO" id="GO:0004497">
    <property type="term" value="F:monooxygenase activity"/>
    <property type="evidence" value="ECO:0007669"/>
    <property type="project" value="InterPro"/>
</dbReference>
<evidence type="ECO:0000313" key="3">
    <source>
        <dbReference type="EMBL" id="ESQ92677.1"/>
    </source>
</evidence>
<keyword evidence="4" id="KW-1185">Reference proteome</keyword>
<keyword evidence="2" id="KW-0547">Nucleotide-binding</keyword>
<name>V4PFF2_9CAUL</name>
<feature type="binding site" evidence="2">
    <location>
        <position position="351"/>
    </location>
    <ligand>
        <name>L-tryptophan</name>
        <dbReference type="ChEBI" id="CHEBI:57912"/>
    </ligand>
</feature>
<keyword evidence="2" id="KW-0274">FAD</keyword>
<proteinExistence type="predicted"/>
<dbReference type="Pfam" id="PF04820">
    <property type="entry name" value="Trp_halogenase"/>
    <property type="match status" value="1"/>
</dbReference>
<protein>
    <recommendedName>
        <fullName evidence="5">Tryptophan halogenase</fullName>
    </recommendedName>
</protein>
<dbReference type="GO" id="GO:0000166">
    <property type="term" value="F:nucleotide binding"/>
    <property type="evidence" value="ECO:0007669"/>
    <property type="project" value="UniProtKB-KW"/>
</dbReference>
<gene>
    <name evidence="3" type="ORF">ABENE_07605</name>
</gene>
<dbReference type="Gene3D" id="3.50.50.60">
    <property type="entry name" value="FAD/NAD(P)-binding domain"/>
    <property type="match status" value="1"/>
</dbReference>
<organism evidence="3 4">
    <name type="scientific">Asticcacaulis benevestitus DSM 16100 = ATCC BAA-896</name>
    <dbReference type="NCBI Taxonomy" id="1121022"/>
    <lineage>
        <taxon>Bacteria</taxon>
        <taxon>Pseudomonadati</taxon>
        <taxon>Pseudomonadota</taxon>
        <taxon>Alphaproteobacteria</taxon>
        <taxon>Caulobacterales</taxon>
        <taxon>Caulobacteraceae</taxon>
        <taxon>Asticcacaulis</taxon>
    </lineage>
</organism>
<dbReference type="PANTHER" id="PTHR43747">
    <property type="entry name" value="FAD-BINDING PROTEIN"/>
    <property type="match status" value="1"/>
</dbReference>
<dbReference type="PIRSF" id="PIRSF011396">
    <property type="entry name" value="Trp_halogenase"/>
    <property type="match status" value="1"/>
</dbReference>
<feature type="active site" evidence="1">
    <location>
        <position position="88"/>
    </location>
</feature>
<dbReference type="OrthoDB" id="5695497at2"/>
<feature type="binding site" evidence="2">
    <location>
        <begin position="22"/>
        <end position="25"/>
    </location>
    <ligand>
        <name>FAD</name>
        <dbReference type="ChEBI" id="CHEBI:57692"/>
    </ligand>
</feature>
<evidence type="ECO:0008006" key="5">
    <source>
        <dbReference type="Google" id="ProtNLM"/>
    </source>
</evidence>
<dbReference type="InterPro" id="IPR036188">
    <property type="entry name" value="FAD/NAD-bd_sf"/>
</dbReference>
<dbReference type="PANTHER" id="PTHR43747:SF4">
    <property type="entry name" value="FLAVIN-DEPENDENT TRYPTOPHAN HALOGENASE"/>
    <property type="match status" value="1"/>
</dbReference>
<dbReference type="eggNOG" id="COG0665">
    <property type="taxonomic scope" value="Bacteria"/>
</dbReference>